<accession>A0A8X6S0N3</accession>
<dbReference type="Proteomes" id="UP000887159">
    <property type="component" value="Unassembled WGS sequence"/>
</dbReference>
<evidence type="ECO:0000313" key="3">
    <source>
        <dbReference type="Proteomes" id="UP000887159"/>
    </source>
</evidence>
<name>A0A8X6S0N3_TRICX</name>
<sequence>MVKVIDGILTKHLQDPSRCLELEAKAATYTNDSLKALRIISKQLDVKAENTEKELNKLNDKLLQYKFLGPHYEELVEEYRLLVQSIEKQKWAIKSLKTKEGEMSSEILET</sequence>
<dbReference type="PANTHER" id="PTHR16219:SF1">
    <property type="entry name" value="HAUS AUGMIN-LIKE COMPLEX SUBUNIT 4"/>
    <property type="match status" value="1"/>
</dbReference>
<evidence type="ECO:0000256" key="1">
    <source>
        <dbReference type="SAM" id="Coils"/>
    </source>
</evidence>
<dbReference type="Pfam" id="PF14735">
    <property type="entry name" value="HAUS4"/>
    <property type="match status" value="1"/>
</dbReference>
<feature type="coiled-coil region" evidence="1">
    <location>
        <begin position="34"/>
        <end position="68"/>
    </location>
</feature>
<keyword evidence="1" id="KW-0175">Coiled coil</keyword>
<gene>
    <name evidence="2" type="primary">NCL1_42649</name>
    <name evidence="2" type="ORF">TNCV_3501721</name>
</gene>
<protein>
    <submittedName>
        <fullName evidence="2">Uncharacterized protein</fullName>
    </submittedName>
</protein>
<dbReference type="EMBL" id="BMAU01021233">
    <property type="protein sequence ID" value="GFY02290.1"/>
    <property type="molecule type" value="Genomic_DNA"/>
</dbReference>
<reference evidence="2" key="1">
    <citation type="submission" date="2020-08" db="EMBL/GenBank/DDBJ databases">
        <title>Multicomponent nature underlies the extraordinary mechanical properties of spider dragline silk.</title>
        <authorList>
            <person name="Kono N."/>
            <person name="Nakamura H."/>
            <person name="Mori M."/>
            <person name="Yoshida Y."/>
            <person name="Ohtoshi R."/>
            <person name="Malay A.D."/>
            <person name="Moran D.A.P."/>
            <person name="Tomita M."/>
            <person name="Numata K."/>
            <person name="Arakawa K."/>
        </authorList>
    </citation>
    <scope>NUCLEOTIDE SEQUENCE</scope>
</reference>
<dbReference type="GO" id="GO:0051011">
    <property type="term" value="F:microtubule minus-end binding"/>
    <property type="evidence" value="ECO:0007669"/>
    <property type="project" value="TreeGrafter"/>
</dbReference>
<organism evidence="2 3">
    <name type="scientific">Trichonephila clavipes</name>
    <name type="common">Golden silk orbweaver</name>
    <name type="synonym">Nephila clavipes</name>
    <dbReference type="NCBI Taxonomy" id="2585209"/>
    <lineage>
        <taxon>Eukaryota</taxon>
        <taxon>Metazoa</taxon>
        <taxon>Ecdysozoa</taxon>
        <taxon>Arthropoda</taxon>
        <taxon>Chelicerata</taxon>
        <taxon>Arachnida</taxon>
        <taxon>Araneae</taxon>
        <taxon>Araneomorphae</taxon>
        <taxon>Entelegynae</taxon>
        <taxon>Araneoidea</taxon>
        <taxon>Nephilidae</taxon>
        <taxon>Trichonephila</taxon>
    </lineage>
</organism>
<dbReference type="PANTHER" id="PTHR16219">
    <property type="entry name" value="AUGMIN SUBUNIT 4 FAMILY MEMBER"/>
    <property type="match status" value="1"/>
</dbReference>
<dbReference type="GO" id="GO:0007098">
    <property type="term" value="P:centrosome cycle"/>
    <property type="evidence" value="ECO:0007669"/>
    <property type="project" value="TreeGrafter"/>
</dbReference>
<comment type="caution">
    <text evidence="2">The sequence shown here is derived from an EMBL/GenBank/DDBJ whole genome shotgun (WGS) entry which is preliminary data.</text>
</comment>
<dbReference type="GO" id="GO:0051225">
    <property type="term" value="P:spindle assembly"/>
    <property type="evidence" value="ECO:0007669"/>
    <property type="project" value="InterPro"/>
</dbReference>
<keyword evidence="3" id="KW-1185">Reference proteome</keyword>
<dbReference type="InterPro" id="IPR029327">
    <property type="entry name" value="HAUS4"/>
</dbReference>
<dbReference type="AlphaFoldDB" id="A0A8X6S0N3"/>
<proteinExistence type="predicted"/>
<evidence type="ECO:0000313" key="2">
    <source>
        <dbReference type="EMBL" id="GFY02290.1"/>
    </source>
</evidence>
<dbReference type="GO" id="GO:0070652">
    <property type="term" value="C:HAUS complex"/>
    <property type="evidence" value="ECO:0007669"/>
    <property type="project" value="InterPro"/>
</dbReference>